<proteinExistence type="predicted"/>
<name>A0ACB8B1K2_9AGAM</name>
<gene>
    <name evidence="1" type="ORF">BV22DRAFT_1199356</name>
</gene>
<comment type="caution">
    <text evidence="1">The sequence shown here is derived from an EMBL/GenBank/DDBJ whole genome shotgun (WGS) entry which is preliminary data.</text>
</comment>
<evidence type="ECO:0000313" key="2">
    <source>
        <dbReference type="Proteomes" id="UP000790709"/>
    </source>
</evidence>
<accession>A0ACB8B1K2</accession>
<dbReference type="Proteomes" id="UP000790709">
    <property type="component" value="Unassembled WGS sequence"/>
</dbReference>
<reference evidence="1" key="1">
    <citation type="journal article" date="2021" name="New Phytol.">
        <title>Evolutionary innovations through gain and loss of genes in the ectomycorrhizal Boletales.</title>
        <authorList>
            <person name="Wu G."/>
            <person name="Miyauchi S."/>
            <person name="Morin E."/>
            <person name="Kuo A."/>
            <person name="Drula E."/>
            <person name="Varga T."/>
            <person name="Kohler A."/>
            <person name="Feng B."/>
            <person name="Cao Y."/>
            <person name="Lipzen A."/>
            <person name="Daum C."/>
            <person name="Hundley H."/>
            <person name="Pangilinan J."/>
            <person name="Johnson J."/>
            <person name="Barry K."/>
            <person name="LaButti K."/>
            <person name="Ng V."/>
            <person name="Ahrendt S."/>
            <person name="Min B."/>
            <person name="Choi I.G."/>
            <person name="Park H."/>
            <person name="Plett J.M."/>
            <person name="Magnuson J."/>
            <person name="Spatafora J.W."/>
            <person name="Nagy L.G."/>
            <person name="Henrissat B."/>
            <person name="Grigoriev I.V."/>
            <person name="Yang Z.L."/>
            <person name="Xu J."/>
            <person name="Martin F.M."/>
        </authorList>
    </citation>
    <scope>NUCLEOTIDE SEQUENCE</scope>
    <source>
        <strain evidence="1">KUC20120723A-06</strain>
    </source>
</reference>
<sequence>MAWGALVHSIAILCGLLPLIGMVITPFRAVPSPLRLSFEMDKSIKVEIESISIPTDGLGSHSSPSHCSSARSSPEPAMVLGDEHVAVASRGCRPASEPIVDRRRFMATAPLRATSSDSSTPRLRPRRVLKQALPRAALR</sequence>
<evidence type="ECO:0000313" key="1">
    <source>
        <dbReference type="EMBL" id="KAH7919701.1"/>
    </source>
</evidence>
<protein>
    <submittedName>
        <fullName evidence="1">Uncharacterized protein</fullName>
    </submittedName>
</protein>
<dbReference type="EMBL" id="MU266638">
    <property type="protein sequence ID" value="KAH7919701.1"/>
    <property type="molecule type" value="Genomic_DNA"/>
</dbReference>
<keyword evidence="2" id="KW-1185">Reference proteome</keyword>
<organism evidence="1 2">
    <name type="scientific">Leucogyrophana mollusca</name>
    <dbReference type="NCBI Taxonomy" id="85980"/>
    <lineage>
        <taxon>Eukaryota</taxon>
        <taxon>Fungi</taxon>
        <taxon>Dikarya</taxon>
        <taxon>Basidiomycota</taxon>
        <taxon>Agaricomycotina</taxon>
        <taxon>Agaricomycetes</taxon>
        <taxon>Agaricomycetidae</taxon>
        <taxon>Boletales</taxon>
        <taxon>Boletales incertae sedis</taxon>
        <taxon>Leucogyrophana</taxon>
    </lineage>
</organism>